<dbReference type="Proteomes" id="UP001055057">
    <property type="component" value="Unassembled WGS sequence"/>
</dbReference>
<accession>A0ABQ4U0J6</accession>
<name>A0ABQ4U0J6_9HYPH</name>
<dbReference type="PANTHER" id="PTHR46832:SF1">
    <property type="entry name" value="5'-METHYLTHIOADENOSINE_S-ADENOSYLHOMOCYSTEINE NUCLEOSIDASE"/>
    <property type="match status" value="1"/>
</dbReference>
<protein>
    <submittedName>
        <fullName evidence="2">Futalosine hydrolase</fullName>
    </submittedName>
</protein>
<dbReference type="PANTHER" id="PTHR46832">
    <property type="entry name" value="5'-METHYLTHIOADENOSINE/S-ADENOSYLHOMOCYSTEINE NUCLEOSIDASE"/>
    <property type="match status" value="1"/>
</dbReference>
<evidence type="ECO:0000313" key="2">
    <source>
        <dbReference type="EMBL" id="GJE60349.1"/>
    </source>
</evidence>
<dbReference type="InterPro" id="IPR000845">
    <property type="entry name" value="Nucleoside_phosphorylase_d"/>
</dbReference>
<reference evidence="2" key="1">
    <citation type="journal article" date="2021" name="Front. Microbiol.">
        <title>Comprehensive Comparative Genomics and Phenotyping of Methylobacterium Species.</title>
        <authorList>
            <person name="Alessa O."/>
            <person name="Ogura Y."/>
            <person name="Fujitani Y."/>
            <person name="Takami H."/>
            <person name="Hayashi T."/>
            <person name="Sahin N."/>
            <person name="Tani A."/>
        </authorList>
    </citation>
    <scope>NUCLEOTIDE SEQUENCE</scope>
    <source>
        <strain evidence="2">DSM 23632</strain>
    </source>
</reference>
<sequence length="226" mass="22733">MLPILAVTGLAKEARLAAGPGVEAVGAGGSPQRLRLLLDARPEPSCRAVVSFGIAGGLDPALVPGDVVLGTGIRAGDRRFPTDAAVTGALAERLRRLDARVVQADLAGVDAAVLTLAGKASLRAATGAAAVDMESHVAAAYAARHGLPFAALRVVCDPAGRALPAFVAHALKPDGEPDILAVLSALLRGKARPGELFRLARDSAAAFKALSACRQALGEGLGVPPA</sequence>
<dbReference type="NCBIfam" id="NF005476">
    <property type="entry name" value="PRK07077.1"/>
    <property type="match status" value="1"/>
</dbReference>
<comment type="caution">
    <text evidence="2">The sequence shown here is derived from an EMBL/GenBank/DDBJ whole genome shotgun (WGS) entry which is preliminary data.</text>
</comment>
<dbReference type="EMBL" id="BPRB01000126">
    <property type="protein sequence ID" value="GJE60349.1"/>
    <property type="molecule type" value="Genomic_DNA"/>
</dbReference>
<dbReference type="InterPro" id="IPR035994">
    <property type="entry name" value="Nucleoside_phosphorylase_sf"/>
</dbReference>
<dbReference type="Gene3D" id="3.40.50.1580">
    <property type="entry name" value="Nucleoside phosphorylase domain"/>
    <property type="match status" value="1"/>
</dbReference>
<proteinExistence type="predicted"/>
<dbReference type="SUPFAM" id="SSF53167">
    <property type="entry name" value="Purine and uridine phosphorylases"/>
    <property type="match status" value="1"/>
</dbReference>
<dbReference type="Pfam" id="PF01048">
    <property type="entry name" value="PNP_UDP_1"/>
    <property type="match status" value="1"/>
</dbReference>
<organism evidence="2 3">
    <name type="scientific">Methylobacterium trifolii</name>
    <dbReference type="NCBI Taxonomy" id="1003092"/>
    <lineage>
        <taxon>Bacteria</taxon>
        <taxon>Pseudomonadati</taxon>
        <taxon>Pseudomonadota</taxon>
        <taxon>Alphaproteobacteria</taxon>
        <taxon>Hyphomicrobiales</taxon>
        <taxon>Methylobacteriaceae</taxon>
        <taxon>Methylobacterium</taxon>
    </lineage>
</organism>
<dbReference type="RefSeq" id="WP_238182915.1">
    <property type="nucleotide sequence ID" value="NZ_BPRB01000126.1"/>
</dbReference>
<keyword evidence="3" id="KW-1185">Reference proteome</keyword>
<keyword evidence="2" id="KW-0378">Hydrolase</keyword>
<dbReference type="InterPro" id="IPR017831">
    <property type="entry name" value="Hopanoid-assoc_phosphoryl_HpnG"/>
</dbReference>
<dbReference type="GO" id="GO:0016787">
    <property type="term" value="F:hydrolase activity"/>
    <property type="evidence" value="ECO:0007669"/>
    <property type="project" value="UniProtKB-KW"/>
</dbReference>
<dbReference type="NCBIfam" id="TIGR03468">
    <property type="entry name" value="HpnG"/>
    <property type="match status" value="1"/>
</dbReference>
<dbReference type="CDD" id="cd17768">
    <property type="entry name" value="adenosylhopane_nucleosidase_HpnG-like"/>
    <property type="match status" value="1"/>
</dbReference>
<evidence type="ECO:0000259" key="1">
    <source>
        <dbReference type="Pfam" id="PF01048"/>
    </source>
</evidence>
<evidence type="ECO:0000313" key="3">
    <source>
        <dbReference type="Proteomes" id="UP001055057"/>
    </source>
</evidence>
<feature type="domain" description="Nucleoside phosphorylase" evidence="1">
    <location>
        <begin position="45"/>
        <end position="169"/>
    </location>
</feature>
<gene>
    <name evidence="2" type="primary">mqnB</name>
    <name evidence="2" type="ORF">MPOCJGCO_2460</name>
</gene>
<reference evidence="2" key="2">
    <citation type="submission" date="2021-08" db="EMBL/GenBank/DDBJ databases">
        <authorList>
            <person name="Tani A."/>
            <person name="Ola A."/>
            <person name="Ogura Y."/>
            <person name="Katsura K."/>
            <person name="Hayashi T."/>
        </authorList>
    </citation>
    <scope>NUCLEOTIDE SEQUENCE</scope>
    <source>
        <strain evidence="2">DSM 23632</strain>
    </source>
</reference>